<gene>
    <name evidence="2" type="ORF">M0R45_004652</name>
</gene>
<feature type="region of interest" description="Disordered" evidence="1">
    <location>
        <begin position="82"/>
        <end position="106"/>
    </location>
</feature>
<protein>
    <submittedName>
        <fullName evidence="2">Uncharacterized protein</fullName>
    </submittedName>
</protein>
<keyword evidence="3" id="KW-1185">Reference proteome</keyword>
<sequence length="106" mass="12055">MDPGYLGEILNFGFVILFLCKGIWETQNELLTKASESVLQELSNLQGEEEMMMRKYYAIMSEHGKVKKVQELHEFWQKNGHGKVSADSEIGNSTALATATRKEENQ</sequence>
<proteinExistence type="predicted"/>
<comment type="caution">
    <text evidence="2">The sequence shown here is derived from an EMBL/GenBank/DDBJ whole genome shotgun (WGS) entry which is preliminary data.</text>
</comment>
<organism evidence="2 3">
    <name type="scientific">Rubus argutus</name>
    <name type="common">Southern blackberry</name>
    <dbReference type="NCBI Taxonomy" id="59490"/>
    <lineage>
        <taxon>Eukaryota</taxon>
        <taxon>Viridiplantae</taxon>
        <taxon>Streptophyta</taxon>
        <taxon>Embryophyta</taxon>
        <taxon>Tracheophyta</taxon>
        <taxon>Spermatophyta</taxon>
        <taxon>Magnoliopsida</taxon>
        <taxon>eudicotyledons</taxon>
        <taxon>Gunneridae</taxon>
        <taxon>Pentapetalae</taxon>
        <taxon>rosids</taxon>
        <taxon>fabids</taxon>
        <taxon>Rosales</taxon>
        <taxon>Rosaceae</taxon>
        <taxon>Rosoideae</taxon>
        <taxon>Rosoideae incertae sedis</taxon>
        <taxon>Rubus</taxon>
    </lineage>
</organism>
<accession>A0AAW1YKF6</accession>
<dbReference type="PANTHER" id="PTHR37718:SF2">
    <property type="entry name" value="OS03G0205150 PROTEIN"/>
    <property type="match status" value="1"/>
</dbReference>
<dbReference type="PANTHER" id="PTHR37718">
    <property type="entry name" value="BNAC03G61340D PROTEIN"/>
    <property type="match status" value="1"/>
</dbReference>
<dbReference type="EMBL" id="JBEDUW010000001">
    <property type="protein sequence ID" value="KAK9949111.1"/>
    <property type="molecule type" value="Genomic_DNA"/>
</dbReference>
<evidence type="ECO:0000313" key="2">
    <source>
        <dbReference type="EMBL" id="KAK9949111.1"/>
    </source>
</evidence>
<dbReference type="AlphaFoldDB" id="A0AAW1YKF6"/>
<dbReference type="Proteomes" id="UP001457282">
    <property type="component" value="Unassembled WGS sequence"/>
</dbReference>
<evidence type="ECO:0000313" key="3">
    <source>
        <dbReference type="Proteomes" id="UP001457282"/>
    </source>
</evidence>
<name>A0AAW1YKF6_RUBAR</name>
<evidence type="ECO:0000256" key="1">
    <source>
        <dbReference type="SAM" id="MobiDB-lite"/>
    </source>
</evidence>
<reference evidence="2 3" key="1">
    <citation type="journal article" date="2023" name="G3 (Bethesda)">
        <title>A chromosome-length genome assembly and annotation of blackberry (Rubus argutus, cv. 'Hillquist').</title>
        <authorList>
            <person name="Bruna T."/>
            <person name="Aryal R."/>
            <person name="Dudchenko O."/>
            <person name="Sargent D.J."/>
            <person name="Mead D."/>
            <person name="Buti M."/>
            <person name="Cavallini A."/>
            <person name="Hytonen T."/>
            <person name="Andres J."/>
            <person name="Pham M."/>
            <person name="Weisz D."/>
            <person name="Mascagni F."/>
            <person name="Usai G."/>
            <person name="Natali L."/>
            <person name="Bassil N."/>
            <person name="Fernandez G.E."/>
            <person name="Lomsadze A."/>
            <person name="Armour M."/>
            <person name="Olukolu B."/>
            <person name="Poorten T."/>
            <person name="Britton C."/>
            <person name="Davik J."/>
            <person name="Ashrafi H."/>
            <person name="Aiden E.L."/>
            <person name="Borodovsky M."/>
            <person name="Worthington M."/>
        </authorList>
    </citation>
    <scope>NUCLEOTIDE SEQUENCE [LARGE SCALE GENOMIC DNA]</scope>
    <source>
        <strain evidence="2">PI 553951</strain>
    </source>
</reference>